<name>A0ACB8RHN1_9AGAM</name>
<reference evidence="1" key="1">
    <citation type="submission" date="2021-02" db="EMBL/GenBank/DDBJ databases">
        <authorList>
            <consortium name="DOE Joint Genome Institute"/>
            <person name="Ahrendt S."/>
            <person name="Looney B.P."/>
            <person name="Miyauchi S."/>
            <person name="Morin E."/>
            <person name="Drula E."/>
            <person name="Courty P.E."/>
            <person name="Chicoki N."/>
            <person name="Fauchery L."/>
            <person name="Kohler A."/>
            <person name="Kuo A."/>
            <person name="Labutti K."/>
            <person name="Pangilinan J."/>
            <person name="Lipzen A."/>
            <person name="Riley R."/>
            <person name="Andreopoulos W."/>
            <person name="He G."/>
            <person name="Johnson J."/>
            <person name="Barry K.W."/>
            <person name="Grigoriev I.V."/>
            <person name="Nagy L."/>
            <person name="Hibbett D."/>
            <person name="Henrissat B."/>
            <person name="Matheny P.B."/>
            <person name="Labbe J."/>
            <person name="Martin F."/>
        </authorList>
    </citation>
    <scope>NUCLEOTIDE SEQUENCE</scope>
    <source>
        <strain evidence="1">FP105234-sp</strain>
    </source>
</reference>
<protein>
    <submittedName>
        <fullName evidence="1">Uncharacterized protein</fullName>
    </submittedName>
</protein>
<evidence type="ECO:0000313" key="1">
    <source>
        <dbReference type="EMBL" id="KAI0043110.1"/>
    </source>
</evidence>
<organism evidence="1 2">
    <name type="scientific">Auriscalpium vulgare</name>
    <dbReference type="NCBI Taxonomy" id="40419"/>
    <lineage>
        <taxon>Eukaryota</taxon>
        <taxon>Fungi</taxon>
        <taxon>Dikarya</taxon>
        <taxon>Basidiomycota</taxon>
        <taxon>Agaricomycotina</taxon>
        <taxon>Agaricomycetes</taxon>
        <taxon>Russulales</taxon>
        <taxon>Auriscalpiaceae</taxon>
        <taxon>Auriscalpium</taxon>
    </lineage>
</organism>
<evidence type="ECO:0000313" key="2">
    <source>
        <dbReference type="Proteomes" id="UP000814033"/>
    </source>
</evidence>
<accession>A0ACB8RHN1</accession>
<gene>
    <name evidence="1" type="ORF">FA95DRAFT_442192</name>
</gene>
<reference evidence="1" key="2">
    <citation type="journal article" date="2022" name="New Phytol.">
        <title>Evolutionary transition to the ectomycorrhizal habit in the genomes of a hyperdiverse lineage of mushroom-forming fungi.</title>
        <authorList>
            <person name="Looney B."/>
            <person name="Miyauchi S."/>
            <person name="Morin E."/>
            <person name="Drula E."/>
            <person name="Courty P.E."/>
            <person name="Kohler A."/>
            <person name="Kuo A."/>
            <person name="LaButti K."/>
            <person name="Pangilinan J."/>
            <person name="Lipzen A."/>
            <person name="Riley R."/>
            <person name="Andreopoulos W."/>
            <person name="He G."/>
            <person name="Johnson J."/>
            <person name="Nolan M."/>
            <person name="Tritt A."/>
            <person name="Barry K.W."/>
            <person name="Grigoriev I.V."/>
            <person name="Nagy L.G."/>
            <person name="Hibbett D."/>
            <person name="Henrissat B."/>
            <person name="Matheny P.B."/>
            <person name="Labbe J."/>
            <person name="Martin F.M."/>
        </authorList>
    </citation>
    <scope>NUCLEOTIDE SEQUENCE</scope>
    <source>
        <strain evidence="1">FP105234-sp</strain>
    </source>
</reference>
<keyword evidence="2" id="KW-1185">Reference proteome</keyword>
<sequence>MSRAQCLLVRAVRDYTSQFSPSVCEYVLSHLTLASIMGSKPHDGRPGAVFGVAVAALHERCSPRRLMTAAKEDLLDSEKLIKQHGPLFNEDQRDAIEQRLINAQALRGRLPENLGLTALPKVWRYRKAVKQVLFTAEVLPNCTDLLCD</sequence>
<dbReference type="EMBL" id="MU276032">
    <property type="protein sequence ID" value="KAI0043110.1"/>
    <property type="molecule type" value="Genomic_DNA"/>
</dbReference>
<dbReference type="Proteomes" id="UP000814033">
    <property type="component" value="Unassembled WGS sequence"/>
</dbReference>
<proteinExistence type="predicted"/>
<comment type="caution">
    <text evidence="1">The sequence shown here is derived from an EMBL/GenBank/DDBJ whole genome shotgun (WGS) entry which is preliminary data.</text>
</comment>